<feature type="non-terminal residue" evidence="1">
    <location>
        <position position="1"/>
    </location>
</feature>
<evidence type="ECO:0000313" key="2">
    <source>
        <dbReference type="Proteomes" id="UP000664698"/>
    </source>
</evidence>
<proteinExistence type="predicted"/>
<comment type="caution">
    <text evidence="1">The sequence shown here is derived from an EMBL/GenBank/DDBJ whole genome shotgun (WGS) entry which is preliminary data.</text>
</comment>
<dbReference type="RefSeq" id="WP_206571675.1">
    <property type="nucleotide sequence ID" value="NZ_JAFKCW010000039.1"/>
</dbReference>
<dbReference type="EMBL" id="JAFKCW010000039">
    <property type="protein sequence ID" value="MBN7803684.1"/>
    <property type="molecule type" value="Genomic_DNA"/>
</dbReference>
<dbReference type="Proteomes" id="UP000664698">
    <property type="component" value="Unassembled WGS sequence"/>
</dbReference>
<gene>
    <name evidence="1" type="ORF">J0A67_22710</name>
</gene>
<protein>
    <submittedName>
        <fullName evidence="1">Uncharacterized protein</fullName>
    </submittedName>
</protein>
<name>A0ABS3C120_9BACT</name>
<feature type="non-terminal residue" evidence="1">
    <location>
        <position position="113"/>
    </location>
</feature>
<evidence type="ECO:0000313" key="1">
    <source>
        <dbReference type="EMBL" id="MBN7803684.1"/>
    </source>
</evidence>
<sequence>ECGVCHSAVVLNIRLRNDLFSRQLSSDEVIKKAGMIDNHITVLGYSTSADYIYKRPPEFLPPDIEAAFIEGAKCMSIGCYNAAATMFRLCLDFATKSLLPEGEAIGLNNSTRR</sequence>
<keyword evidence="2" id="KW-1185">Reference proteome</keyword>
<organism evidence="1 2">
    <name type="scientific">Algoriphagus aestuariicola</name>
    <dbReference type="NCBI Taxonomy" id="1852016"/>
    <lineage>
        <taxon>Bacteria</taxon>
        <taxon>Pseudomonadati</taxon>
        <taxon>Bacteroidota</taxon>
        <taxon>Cytophagia</taxon>
        <taxon>Cytophagales</taxon>
        <taxon>Cyclobacteriaceae</taxon>
        <taxon>Algoriphagus</taxon>
    </lineage>
</organism>
<accession>A0ABS3C120</accession>
<reference evidence="1 2" key="1">
    <citation type="submission" date="2021-03" db="EMBL/GenBank/DDBJ databases">
        <title>novel species isolated from a fishpond in China.</title>
        <authorList>
            <person name="Lu H."/>
            <person name="Cai Z."/>
        </authorList>
    </citation>
    <scope>NUCLEOTIDE SEQUENCE [LARGE SCALE GENOMIC DNA]</scope>
    <source>
        <strain evidence="1 2">JCM 31546</strain>
    </source>
</reference>